<comment type="caution">
    <text evidence="4">The sequence shown here is derived from an EMBL/GenBank/DDBJ whole genome shotgun (WGS) entry which is preliminary data.</text>
</comment>
<feature type="transmembrane region" description="Helical" evidence="2">
    <location>
        <begin position="191"/>
        <end position="215"/>
    </location>
</feature>
<evidence type="ECO:0000313" key="6">
    <source>
        <dbReference type="Proteomes" id="UP001215598"/>
    </source>
</evidence>
<keyword evidence="2" id="KW-0472">Membrane</keyword>
<accession>A0AAD7HYK6</accession>
<dbReference type="InterPro" id="IPR045340">
    <property type="entry name" value="DUF6533"/>
</dbReference>
<dbReference type="EMBL" id="JARKIB010000155">
    <property type="protein sequence ID" value="KAJ7731038.1"/>
    <property type="molecule type" value="Genomic_DNA"/>
</dbReference>
<evidence type="ECO:0000256" key="2">
    <source>
        <dbReference type="SAM" id="Phobius"/>
    </source>
</evidence>
<name>A0AAD7HYK6_9AGAR</name>
<evidence type="ECO:0000313" key="5">
    <source>
        <dbReference type="EMBL" id="KAJ7738937.1"/>
    </source>
</evidence>
<keyword evidence="2" id="KW-0812">Transmembrane</keyword>
<dbReference type="AlphaFoldDB" id="A0AAD7HYK6"/>
<evidence type="ECO:0000259" key="3">
    <source>
        <dbReference type="Pfam" id="PF20151"/>
    </source>
</evidence>
<dbReference type="Pfam" id="PF20151">
    <property type="entry name" value="DUF6533"/>
    <property type="match status" value="1"/>
</dbReference>
<feature type="domain" description="DUF6533" evidence="3">
    <location>
        <begin position="13"/>
        <end position="59"/>
    </location>
</feature>
<feature type="transmembrane region" description="Helical" evidence="2">
    <location>
        <begin position="81"/>
        <end position="100"/>
    </location>
</feature>
<evidence type="ECO:0000256" key="1">
    <source>
        <dbReference type="SAM" id="MobiDB-lite"/>
    </source>
</evidence>
<proteinExistence type="predicted"/>
<keyword evidence="6" id="KW-1185">Reference proteome</keyword>
<feature type="transmembrane region" description="Helical" evidence="2">
    <location>
        <begin position="46"/>
        <end position="69"/>
    </location>
</feature>
<feature type="transmembrane region" description="Helical" evidence="2">
    <location>
        <begin position="112"/>
        <end position="131"/>
    </location>
</feature>
<dbReference type="Proteomes" id="UP001215598">
    <property type="component" value="Unassembled WGS sequence"/>
</dbReference>
<reference evidence="4" key="1">
    <citation type="submission" date="2023-03" db="EMBL/GenBank/DDBJ databases">
        <title>Massive genome expansion in bonnet fungi (Mycena s.s.) driven by repeated elements and novel gene families across ecological guilds.</title>
        <authorList>
            <consortium name="Lawrence Berkeley National Laboratory"/>
            <person name="Harder C.B."/>
            <person name="Miyauchi S."/>
            <person name="Viragh M."/>
            <person name="Kuo A."/>
            <person name="Thoen E."/>
            <person name="Andreopoulos B."/>
            <person name="Lu D."/>
            <person name="Skrede I."/>
            <person name="Drula E."/>
            <person name="Henrissat B."/>
            <person name="Morin E."/>
            <person name="Kohler A."/>
            <person name="Barry K."/>
            <person name="LaButti K."/>
            <person name="Morin E."/>
            <person name="Salamov A."/>
            <person name="Lipzen A."/>
            <person name="Mereny Z."/>
            <person name="Hegedus B."/>
            <person name="Baldrian P."/>
            <person name="Stursova M."/>
            <person name="Weitz H."/>
            <person name="Taylor A."/>
            <person name="Grigoriev I.V."/>
            <person name="Nagy L.G."/>
            <person name="Martin F."/>
            <person name="Kauserud H."/>
        </authorList>
    </citation>
    <scope>NUCLEOTIDE SEQUENCE</scope>
    <source>
        <strain evidence="4">CBHHK182m</strain>
    </source>
</reference>
<sequence length="329" mass="36351">MVLLATPQLIMRASAASIYFFDYMMTLPSEYRIYKRQKKIWNPSAACILFVLSRYVTLVSIVMATAFFFGTTWTEKTCVPAVGGALRALSASIVSLIFMWRAWAIWHKRQRILYFLMIALLPTTVFTWGFVFNQVPEVKNGSCGGLAGPGVFGAKWPFALANIVFDAVCVGLSTYKLALNLKNGSSQISSILLVDGLGYFFTSVALQVLNLIFLLSSDPAKQSTMITFTNAITGLLSQRIITSLSQRVVDTTSMNEVSQPRDRSLSRSRWMNGLRWPGQTPATKNGIELGNVMSVSVQVMRGQVADTRNSYEGTDSNKYAASMKESTAV</sequence>
<evidence type="ECO:0000313" key="4">
    <source>
        <dbReference type="EMBL" id="KAJ7731038.1"/>
    </source>
</evidence>
<feature type="region of interest" description="Disordered" evidence="1">
    <location>
        <begin position="308"/>
        <end position="329"/>
    </location>
</feature>
<feature type="transmembrane region" description="Helical" evidence="2">
    <location>
        <begin position="156"/>
        <end position="179"/>
    </location>
</feature>
<dbReference type="EMBL" id="JARKIB010000109">
    <property type="protein sequence ID" value="KAJ7738937.1"/>
    <property type="molecule type" value="Genomic_DNA"/>
</dbReference>
<gene>
    <name evidence="5" type="ORF">B0H16DRAFT_1759272</name>
    <name evidence="4" type="ORF">B0H16DRAFT_1773290</name>
</gene>
<protein>
    <recommendedName>
        <fullName evidence="3">DUF6533 domain-containing protein</fullName>
    </recommendedName>
</protein>
<keyword evidence="2" id="KW-1133">Transmembrane helix</keyword>
<organism evidence="4 6">
    <name type="scientific">Mycena metata</name>
    <dbReference type="NCBI Taxonomy" id="1033252"/>
    <lineage>
        <taxon>Eukaryota</taxon>
        <taxon>Fungi</taxon>
        <taxon>Dikarya</taxon>
        <taxon>Basidiomycota</taxon>
        <taxon>Agaricomycotina</taxon>
        <taxon>Agaricomycetes</taxon>
        <taxon>Agaricomycetidae</taxon>
        <taxon>Agaricales</taxon>
        <taxon>Marasmiineae</taxon>
        <taxon>Mycenaceae</taxon>
        <taxon>Mycena</taxon>
    </lineage>
</organism>